<feature type="transmembrane region" description="Helical" evidence="6">
    <location>
        <begin position="198"/>
        <end position="220"/>
    </location>
</feature>
<dbReference type="EMBL" id="LK032619">
    <property type="protein sequence ID" value="CDY45273.1"/>
    <property type="molecule type" value="Genomic_DNA"/>
</dbReference>
<feature type="transmembrane region" description="Helical" evidence="6">
    <location>
        <begin position="424"/>
        <end position="445"/>
    </location>
</feature>
<proteinExistence type="inferred from homology"/>
<dbReference type="InterPro" id="IPR000109">
    <property type="entry name" value="POT_fam"/>
</dbReference>
<dbReference type="GO" id="GO:0006857">
    <property type="term" value="P:oligopeptide transport"/>
    <property type="evidence" value="ECO:0007669"/>
    <property type="project" value="InterPro"/>
</dbReference>
<dbReference type="Pfam" id="PF00854">
    <property type="entry name" value="PTR2"/>
    <property type="match status" value="1"/>
</dbReference>
<keyword evidence="4 6" id="KW-1133">Transmembrane helix</keyword>
<dbReference type="OMA" id="LEFFNPW"/>
<feature type="transmembrane region" description="Helical" evidence="6">
    <location>
        <begin position="226"/>
        <end position="247"/>
    </location>
</feature>
<evidence type="ECO:0000256" key="1">
    <source>
        <dbReference type="ARBA" id="ARBA00004141"/>
    </source>
</evidence>
<dbReference type="PROSITE" id="PS01022">
    <property type="entry name" value="PTR2_1"/>
    <property type="match status" value="1"/>
</dbReference>
<comment type="subcellular location">
    <subcellularLocation>
        <location evidence="1">Membrane</location>
        <topology evidence="1">Multi-pass membrane protein</topology>
    </subcellularLocation>
</comment>
<comment type="similarity">
    <text evidence="2">Belongs to the major facilitator superfamily. Proton-dependent oligopeptide transporter (POT/PTR) (TC 2.A.17) family.</text>
</comment>
<dbReference type="PaxDb" id="3708-A0A078I7Y7"/>
<dbReference type="GO" id="GO:0016020">
    <property type="term" value="C:membrane"/>
    <property type="evidence" value="ECO:0007669"/>
    <property type="project" value="UniProtKB-SubCell"/>
</dbReference>
<keyword evidence="3 6" id="KW-0812">Transmembrane</keyword>
<evidence type="ECO:0000256" key="5">
    <source>
        <dbReference type="ARBA" id="ARBA00023136"/>
    </source>
</evidence>
<accession>A0A078I7Y7</accession>
<name>A0A078I7Y7_BRANA</name>
<keyword evidence="8" id="KW-1185">Reference proteome</keyword>
<feature type="transmembrane region" description="Helical" evidence="6">
    <location>
        <begin position="121"/>
        <end position="138"/>
    </location>
</feature>
<evidence type="ECO:0000256" key="2">
    <source>
        <dbReference type="ARBA" id="ARBA00005982"/>
    </source>
</evidence>
<evidence type="ECO:0000256" key="6">
    <source>
        <dbReference type="SAM" id="Phobius"/>
    </source>
</evidence>
<feature type="transmembrane region" description="Helical" evidence="6">
    <location>
        <begin position="158"/>
        <end position="177"/>
    </location>
</feature>
<evidence type="ECO:0000313" key="8">
    <source>
        <dbReference type="Proteomes" id="UP000028999"/>
    </source>
</evidence>
<dbReference type="AlphaFoldDB" id="A0A078I7Y7"/>
<dbReference type="Gene3D" id="1.20.1250.20">
    <property type="entry name" value="MFS general substrate transporter like domains"/>
    <property type="match status" value="1"/>
</dbReference>
<sequence>MGSVEEEQSLIEQGSIQEELKLYAEDGSIDINGNPPLKDRTGNWKACPFILGNECCERLAYYGIAINLITYLTAELHQGNVSAARNVTTWQGTCYITSLIGAVLADAYWGRYWTIASFSSIYFIGMSALTLSATVPYLKPSDCIGDFCPSPTTPQYLTFFLGLYLIALGTGGIKPCVSSFGADQFDEKDPSERVRKSSFFNWFYFCINTGAFGPFLLVLVQENIGWGLGFGIPTVFMGLAIISFFFGTPLYRFQKPKGSPITRICQVLVASYRKTNLKVPEDRTLLYETETQELIVANRKLEHTDDYKYLDKAAVLSLEEARSLEFFNPWSLCTVTQVEEVKILIRMLPIWASGIIFSSLYAQATTMFVQQGRAMNCNIGSFKIPPATLGVFDCVTVLIWVPLYDRFNVPVAKLLTKTDNVFTVLQRMGIGLFISIFGIAAAFPWNIR</sequence>
<feature type="transmembrane region" description="Helical" evidence="6">
    <location>
        <begin position="384"/>
        <end position="403"/>
    </location>
</feature>
<dbReference type="Proteomes" id="UP000028999">
    <property type="component" value="Unassembled WGS sequence"/>
</dbReference>
<dbReference type="PANTHER" id="PTHR11654">
    <property type="entry name" value="OLIGOPEPTIDE TRANSPORTER-RELATED"/>
    <property type="match status" value="1"/>
</dbReference>
<evidence type="ECO:0000313" key="7">
    <source>
        <dbReference type="EMBL" id="CDY45273.1"/>
    </source>
</evidence>
<keyword evidence="5 6" id="KW-0472">Membrane</keyword>
<gene>
    <name evidence="7" type="primary">BnaA06g09430D</name>
    <name evidence="7" type="ORF">GSBRNA2T00081715001</name>
</gene>
<dbReference type="GO" id="GO:0022857">
    <property type="term" value="F:transmembrane transporter activity"/>
    <property type="evidence" value="ECO:0007669"/>
    <property type="project" value="InterPro"/>
</dbReference>
<dbReference type="InterPro" id="IPR036259">
    <property type="entry name" value="MFS_trans_sf"/>
</dbReference>
<organism evidence="7 8">
    <name type="scientific">Brassica napus</name>
    <name type="common">Rape</name>
    <dbReference type="NCBI Taxonomy" id="3708"/>
    <lineage>
        <taxon>Eukaryota</taxon>
        <taxon>Viridiplantae</taxon>
        <taxon>Streptophyta</taxon>
        <taxon>Embryophyta</taxon>
        <taxon>Tracheophyta</taxon>
        <taxon>Spermatophyta</taxon>
        <taxon>Magnoliopsida</taxon>
        <taxon>eudicotyledons</taxon>
        <taxon>Gunneridae</taxon>
        <taxon>Pentapetalae</taxon>
        <taxon>rosids</taxon>
        <taxon>malvids</taxon>
        <taxon>Brassicales</taxon>
        <taxon>Brassicaceae</taxon>
        <taxon>Brassiceae</taxon>
        <taxon>Brassica</taxon>
    </lineage>
</organism>
<dbReference type="Gramene" id="CDY45273">
    <property type="protein sequence ID" value="CDY45273"/>
    <property type="gene ID" value="GSBRNA2T00081715001"/>
</dbReference>
<dbReference type="InterPro" id="IPR018456">
    <property type="entry name" value="PTR2_symporter_CS"/>
</dbReference>
<reference evidence="7 8" key="1">
    <citation type="journal article" date="2014" name="Science">
        <title>Plant genetics. Early allopolyploid evolution in the post-Neolithic Brassica napus oilseed genome.</title>
        <authorList>
            <person name="Chalhoub B."/>
            <person name="Denoeud F."/>
            <person name="Liu S."/>
            <person name="Parkin I.A."/>
            <person name="Tang H."/>
            <person name="Wang X."/>
            <person name="Chiquet J."/>
            <person name="Belcram H."/>
            <person name="Tong C."/>
            <person name="Samans B."/>
            <person name="Correa M."/>
            <person name="Da Silva C."/>
            <person name="Just J."/>
            <person name="Falentin C."/>
            <person name="Koh C.S."/>
            <person name="Le Clainche I."/>
            <person name="Bernard M."/>
            <person name="Bento P."/>
            <person name="Noel B."/>
            <person name="Labadie K."/>
            <person name="Alberti A."/>
            <person name="Charles M."/>
            <person name="Arnaud D."/>
            <person name="Guo H."/>
            <person name="Daviaud C."/>
            <person name="Alamery S."/>
            <person name="Jabbari K."/>
            <person name="Zhao M."/>
            <person name="Edger P.P."/>
            <person name="Chelaifa H."/>
            <person name="Tack D."/>
            <person name="Lassalle G."/>
            <person name="Mestiri I."/>
            <person name="Schnel N."/>
            <person name="Le Paslier M.C."/>
            <person name="Fan G."/>
            <person name="Renault V."/>
            <person name="Bayer P.E."/>
            <person name="Golicz A.A."/>
            <person name="Manoli S."/>
            <person name="Lee T.H."/>
            <person name="Thi V.H."/>
            <person name="Chalabi S."/>
            <person name="Hu Q."/>
            <person name="Fan C."/>
            <person name="Tollenaere R."/>
            <person name="Lu Y."/>
            <person name="Battail C."/>
            <person name="Shen J."/>
            <person name="Sidebottom C.H."/>
            <person name="Wang X."/>
            <person name="Canaguier A."/>
            <person name="Chauveau A."/>
            <person name="Berard A."/>
            <person name="Deniot G."/>
            <person name="Guan M."/>
            <person name="Liu Z."/>
            <person name="Sun F."/>
            <person name="Lim Y.P."/>
            <person name="Lyons E."/>
            <person name="Town C.D."/>
            <person name="Bancroft I."/>
            <person name="Wang X."/>
            <person name="Meng J."/>
            <person name="Ma J."/>
            <person name="Pires J.C."/>
            <person name="King G.J."/>
            <person name="Brunel D."/>
            <person name="Delourme R."/>
            <person name="Renard M."/>
            <person name="Aury J.M."/>
            <person name="Adams K.L."/>
            <person name="Batley J."/>
            <person name="Snowdon R.J."/>
            <person name="Tost J."/>
            <person name="Edwards D."/>
            <person name="Zhou Y."/>
            <person name="Hua W."/>
            <person name="Sharpe A.G."/>
            <person name="Paterson A.H."/>
            <person name="Guan C."/>
            <person name="Wincker P."/>
        </authorList>
    </citation>
    <scope>NUCLEOTIDE SEQUENCE [LARGE SCALE GENOMIC DNA]</scope>
    <source>
        <strain evidence="8">cv. Darmor-bzh</strain>
    </source>
</reference>
<protein>
    <submittedName>
        <fullName evidence="7">BnaA06g09430D protein</fullName>
    </submittedName>
</protein>
<dbReference type="SUPFAM" id="SSF103473">
    <property type="entry name" value="MFS general substrate transporter"/>
    <property type="match status" value="1"/>
</dbReference>
<evidence type="ECO:0000256" key="4">
    <source>
        <dbReference type="ARBA" id="ARBA00022989"/>
    </source>
</evidence>
<evidence type="ECO:0000256" key="3">
    <source>
        <dbReference type="ARBA" id="ARBA00022692"/>
    </source>
</evidence>
<feature type="transmembrane region" description="Helical" evidence="6">
    <location>
        <begin position="343"/>
        <end position="364"/>
    </location>
</feature>